<accession>A0A1I5A7B3</accession>
<evidence type="ECO:0000256" key="5">
    <source>
        <dbReference type="RuleBase" id="RU004508"/>
    </source>
</evidence>
<dbReference type="PANTHER" id="PTHR30244">
    <property type="entry name" value="TRANSAMINASE"/>
    <property type="match status" value="1"/>
</dbReference>
<evidence type="ECO:0000313" key="6">
    <source>
        <dbReference type="EMBL" id="SFN58069.1"/>
    </source>
</evidence>
<feature type="active site" description="Proton acceptor" evidence="3">
    <location>
        <position position="189"/>
    </location>
</feature>
<dbReference type="EMBL" id="FOVL01000009">
    <property type="protein sequence ID" value="SFN58069.1"/>
    <property type="molecule type" value="Genomic_DNA"/>
</dbReference>
<dbReference type="AlphaFoldDB" id="A0A1I5A7B3"/>
<dbReference type="STRING" id="287099.SAMN05660413_01695"/>
<evidence type="ECO:0000256" key="1">
    <source>
        <dbReference type="ARBA" id="ARBA00022898"/>
    </source>
</evidence>
<dbReference type="InterPro" id="IPR015422">
    <property type="entry name" value="PyrdxlP-dep_Trfase_small"/>
</dbReference>
<dbReference type="Gene3D" id="3.90.1150.10">
    <property type="entry name" value="Aspartate Aminotransferase, domain 1"/>
    <property type="match status" value="1"/>
</dbReference>
<keyword evidence="7" id="KW-1185">Reference proteome</keyword>
<dbReference type="CDD" id="cd00616">
    <property type="entry name" value="AHBA_syn"/>
    <property type="match status" value="1"/>
</dbReference>
<dbReference type="InterPro" id="IPR000653">
    <property type="entry name" value="DegT/StrS_aminotransferase"/>
</dbReference>
<comment type="similarity">
    <text evidence="2 5">Belongs to the DegT/DnrJ/EryC1 family.</text>
</comment>
<dbReference type="Proteomes" id="UP000199153">
    <property type="component" value="Unassembled WGS sequence"/>
</dbReference>
<dbReference type="GO" id="GO:0000271">
    <property type="term" value="P:polysaccharide biosynthetic process"/>
    <property type="evidence" value="ECO:0007669"/>
    <property type="project" value="TreeGrafter"/>
</dbReference>
<evidence type="ECO:0000256" key="2">
    <source>
        <dbReference type="ARBA" id="ARBA00037999"/>
    </source>
</evidence>
<dbReference type="Pfam" id="PF01041">
    <property type="entry name" value="DegT_DnrJ_EryC1"/>
    <property type="match status" value="1"/>
</dbReference>
<evidence type="ECO:0000256" key="4">
    <source>
        <dbReference type="PIRSR" id="PIRSR000390-2"/>
    </source>
</evidence>
<feature type="modified residue" description="N6-(pyridoxal phosphate)lysine" evidence="4">
    <location>
        <position position="189"/>
    </location>
</feature>
<dbReference type="Gene3D" id="3.40.640.10">
    <property type="entry name" value="Type I PLP-dependent aspartate aminotransferase-like (Major domain)"/>
    <property type="match status" value="1"/>
</dbReference>
<organism evidence="6 7">
    <name type="scientific">Salegentibacter flavus</name>
    <dbReference type="NCBI Taxonomy" id="287099"/>
    <lineage>
        <taxon>Bacteria</taxon>
        <taxon>Pseudomonadati</taxon>
        <taxon>Bacteroidota</taxon>
        <taxon>Flavobacteriia</taxon>
        <taxon>Flavobacteriales</taxon>
        <taxon>Flavobacteriaceae</taxon>
        <taxon>Salegentibacter</taxon>
    </lineage>
</organism>
<dbReference type="GO" id="GO:0008483">
    <property type="term" value="F:transaminase activity"/>
    <property type="evidence" value="ECO:0007669"/>
    <property type="project" value="TreeGrafter"/>
</dbReference>
<evidence type="ECO:0000313" key="7">
    <source>
        <dbReference type="Proteomes" id="UP000199153"/>
    </source>
</evidence>
<reference evidence="6 7" key="1">
    <citation type="submission" date="2016-10" db="EMBL/GenBank/DDBJ databases">
        <authorList>
            <person name="de Groot N.N."/>
        </authorList>
    </citation>
    <scope>NUCLEOTIDE SEQUENCE [LARGE SCALE GENOMIC DNA]</scope>
    <source>
        <strain evidence="6 7">DSM 17794</strain>
    </source>
</reference>
<sequence>MIKFLDLHKINLQFEQELKVAANRVIDSGWYVMGKELETFEQNYAEFCGTKFSLGVANGLDALRLIFKAYIELGIINRKDEVIVPANTYIASVLAITDNDLIPVFVDPNINTYNLDSSRIEEAITPKTKAILTVHLYGQNSINDQMLAICKKYDLKLVEDSAQSHGAIWKEKVMGSIGDAAGHSFYPGKNLGALGDAGAVTTNDETLSKTIEALRNYGSLNKYENIFKGLNSRLDEIQAAFLNVKLKYIQKDILERRRVANYYLQNIKNSAIIMPSVIEEKGHVWHLFVIRIKKRDELQTYLKNNGIQTLIHYPIPPNKQNAYKEYAHLSFPITERIHDEVLSLPLSPVMNVNEIEEVTEILNLFT</sequence>
<dbReference type="RefSeq" id="WP_093408314.1">
    <property type="nucleotide sequence ID" value="NZ_FOVL01000009.1"/>
</dbReference>
<dbReference type="InterPro" id="IPR015421">
    <property type="entry name" value="PyrdxlP-dep_Trfase_major"/>
</dbReference>
<dbReference type="OrthoDB" id="9804264at2"/>
<evidence type="ECO:0000256" key="3">
    <source>
        <dbReference type="PIRSR" id="PIRSR000390-1"/>
    </source>
</evidence>
<protein>
    <submittedName>
        <fullName evidence="6">dTDP-4-amino-4,6-dideoxygalactose transaminase</fullName>
    </submittedName>
</protein>
<keyword evidence="1 4" id="KW-0663">Pyridoxal phosphate</keyword>
<name>A0A1I5A7B3_9FLAO</name>
<dbReference type="PANTHER" id="PTHR30244:SF36">
    <property type="entry name" value="3-OXO-GLUCOSE-6-PHOSPHATE:GLUTAMATE AMINOTRANSFERASE"/>
    <property type="match status" value="1"/>
</dbReference>
<dbReference type="InterPro" id="IPR015424">
    <property type="entry name" value="PyrdxlP-dep_Trfase"/>
</dbReference>
<dbReference type="GO" id="GO:0030170">
    <property type="term" value="F:pyridoxal phosphate binding"/>
    <property type="evidence" value="ECO:0007669"/>
    <property type="project" value="TreeGrafter"/>
</dbReference>
<gene>
    <name evidence="6" type="ORF">SAMN05660413_01695</name>
</gene>
<dbReference type="PIRSF" id="PIRSF000390">
    <property type="entry name" value="PLP_StrS"/>
    <property type="match status" value="1"/>
</dbReference>
<dbReference type="SUPFAM" id="SSF53383">
    <property type="entry name" value="PLP-dependent transferases"/>
    <property type="match status" value="1"/>
</dbReference>
<proteinExistence type="inferred from homology"/>